<dbReference type="RefSeq" id="WP_284350856.1">
    <property type="nucleotide sequence ID" value="NZ_BRXS01000004.1"/>
</dbReference>
<gene>
    <name evidence="2" type="ORF">rosag_29170</name>
</gene>
<evidence type="ECO:0000313" key="2">
    <source>
        <dbReference type="EMBL" id="GLC26404.1"/>
    </source>
</evidence>
<keyword evidence="3" id="KW-1185">Reference proteome</keyword>
<comment type="caution">
    <text evidence="2">The sequence shown here is derived from an EMBL/GenBank/DDBJ whole genome shotgun (WGS) entry which is preliminary data.</text>
</comment>
<proteinExistence type="predicted"/>
<dbReference type="Proteomes" id="UP001161325">
    <property type="component" value="Unassembled WGS sequence"/>
</dbReference>
<evidence type="ECO:0000313" key="3">
    <source>
        <dbReference type="Proteomes" id="UP001161325"/>
    </source>
</evidence>
<protein>
    <submittedName>
        <fullName evidence="2">Uncharacterized protein</fullName>
    </submittedName>
</protein>
<feature type="compositionally biased region" description="Basic and acidic residues" evidence="1">
    <location>
        <begin position="20"/>
        <end position="29"/>
    </location>
</feature>
<dbReference type="AlphaFoldDB" id="A0AA37Q4G3"/>
<evidence type="ECO:0000256" key="1">
    <source>
        <dbReference type="SAM" id="MobiDB-lite"/>
    </source>
</evidence>
<accession>A0AA37Q4G3</accession>
<dbReference type="EMBL" id="BRXS01000004">
    <property type="protein sequence ID" value="GLC26404.1"/>
    <property type="molecule type" value="Genomic_DNA"/>
</dbReference>
<sequence length="86" mass="9363">MSERHKPHNGRSTNGNFKVKQTDVDDKLADPQGADFVRDDVRLGGAVADIGPDAGYRADDLQAKIDANRDCVDRFRNPDAGPTSHS</sequence>
<name>A0AA37Q4G3_9BACT</name>
<reference evidence="2" key="1">
    <citation type="submission" date="2022-08" db="EMBL/GenBank/DDBJ databases">
        <title>Draft genome sequencing of Roseisolibacter agri AW1220.</title>
        <authorList>
            <person name="Tobiishi Y."/>
            <person name="Tonouchi A."/>
        </authorList>
    </citation>
    <scope>NUCLEOTIDE SEQUENCE</scope>
    <source>
        <strain evidence="2">AW1220</strain>
    </source>
</reference>
<feature type="region of interest" description="Disordered" evidence="1">
    <location>
        <begin position="1"/>
        <end position="31"/>
    </location>
</feature>
<organism evidence="2 3">
    <name type="scientific">Roseisolibacter agri</name>
    <dbReference type="NCBI Taxonomy" id="2014610"/>
    <lineage>
        <taxon>Bacteria</taxon>
        <taxon>Pseudomonadati</taxon>
        <taxon>Gemmatimonadota</taxon>
        <taxon>Gemmatimonadia</taxon>
        <taxon>Gemmatimonadales</taxon>
        <taxon>Gemmatimonadaceae</taxon>
        <taxon>Roseisolibacter</taxon>
    </lineage>
</organism>